<comment type="subunit">
    <text evidence="9">The RNAP catalytic core consists of 2 alpha, 1 beta, 1 beta' and 1 omega subunit. When a sigma factor is associated with the core the holoenzyme is formed, which can initiate transcription.</text>
</comment>
<dbReference type="GO" id="GO:0003899">
    <property type="term" value="F:DNA-directed RNA polymerase activity"/>
    <property type="evidence" value="ECO:0007669"/>
    <property type="project" value="UniProtKB-EC"/>
</dbReference>
<dbReference type="InterPro" id="IPR012754">
    <property type="entry name" value="DNA-dir_RpoC_beta_prime_bact"/>
</dbReference>
<dbReference type="NCBIfam" id="TIGR02386">
    <property type="entry name" value="rpoC_TIGR"/>
    <property type="match status" value="1"/>
</dbReference>
<feature type="binding site" evidence="9">
    <location>
        <position position="877"/>
    </location>
    <ligand>
        <name>Zn(2+)</name>
        <dbReference type="ChEBI" id="CHEBI:29105"/>
        <label>2</label>
    </ligand>
</feature>
<evidence type="ECO:0000256" key="2">
    <source>
        <dbReference type="ARBA" id="ARBA00006460"/>
    </source>
</evidence>
<dbReference type="SMART" id="SM00663">
    <property type="entry name" value="RPOLA_N"/>
    <property type="match status" value="1"/>
</dbReference>
<keyword evidence="3 9" id="KW-0240">DNA-directed RNA polymerase</keyword>
<keyword evidence="5 9" id="KW-0548">Nucleotidyltransferase</keyword>
<dbReference type="InterPro" id="IPR044893">
    <property type="entry name" value="RNA_pol_Rpb1_clamp_domain"/>
</dbReference>
<evidence type="ECO:0000256" key="3">
    <source>
        <dbReference type="ARBA" id="ARBA00022478"/>
    </source>
</evidence>
<evidence type="ECO:0000256" key="10">
    <source>
        <dbReference type="RuleBase" id="RU004279"/>
    </source>
</evidence>
<name>A0ABS4YIL8_9MICO</name>
<dbReference type="InterPro" id="IPR000722">
    <property type="entry name" value="RNA_pol_asu"/>
</dbReference>
<comment type="function">
    <text evidence="1 9 10">DNA-dependent RNA polymerase catalyzes the transcription of DNA into RNA using the four ribonucleoside triphosphates as substrates.</text>
</comment>
<dbReference type="InterPro" id="IPR042102">
    <property type="entry name" value="RNA_pol_Rpb1_3_sf"/>
</dbReference>
<evidence type="ECO:0000313" key="14">
    <source>
        <dbReference type="EMBL" id="MBP2408574.1"/>
    </source>
</evidence>
<dbReference type="Pfam" id="PF04997">
    <property type="entry name" value="RNA_pol_Rpb1_1"/>
    <property type="match status" value="1"/>
</dbReference>
<feature type="binding site" evidence="9">
    <location>
        <position position="75"/>
    </location>
    <ligand>
        <name>Zn(2+)</name>
        <dbReference type="ChEBI" id="CHEBI:29105"/>
        <label>1</label>
    </ligand>
</feature>
<evidence type="ECO:0000256" key="4">
    <source>
        <dbReference type="ARBA" id="ARBA00022679"/>
    </source>
</evidence>
<dbReference type="Pfam" id="PF04998">
    <property type="entry name" value="RNA_pol_Rpb1_5"/>
    <property type="match status" value="1"/>
</dbReference>
<dbReference type="InterPro" id="IPR007081">
    <property type="entry name" value="RNA_pol_Rpb1_5"/>
</dbReference>
<dbReference type="Gene3D" id="1.10.132.30">
    <property type="match status" value="1"/>
</dbReference>
<evidence type="ECO:0000256" key="7">
    <source>
        <dbReference type="ARBA" id="ARBA00023163"/>
    </source>
</evidence>
<dbReference type="Gene3D" id="1.10.274.100">
    <property type="entry name" value="RNA polymerase Rpb1, domain 3"/>
    <property type="match status" value="1"/>
</dbReference>
<keyword evidence="6 9" id="KW-0479">Metal-binding</keyword>
<proteinExistence type="inferred from homology"/>
<dbReference type="InterPro" id="IPR045867">
    <property type="entry name" value="DNA-dir_RpoC_beta_prime"/>
</dbReference>
<feature type="region of interest" description="Disordered" evidence="12">
    <location>
        <begin position="383"/>
        <end position="403"/>
    </location>
</feature>
<dbReference type="SUPFAM" id="SSF64484">
    <property type="entry name" value="beta and beta-prime subunits of DNA dependent RNA-polymerase"/>
    <property type="match status" value="1"/>
</dbReference>
<dbReference type="Gene3D" id="2.40.50.100">
    <property type="match status" value="1"/>
</dbReference>
<feature type="binding site" evidence="9">
    <location>
        <position position="537"/>
    </location>
    <ligand>
        <name>Mg(2+)</name>
        <dbReference type="ChEBI" id="CHEBI:18420"/>
    </ligand>
</feature>
<dbReference type="PANTHER" id="PTHR19376">
    <property type="entry name" value="DNA-DIRECTED RNA POLYMERASE"/>
    <property type="match status" value="1"/>
</dbReference>
<dbReference type="InterPro" id="IPR007066">
    <property type="entry name" value="RNA_pol_Rpb1_3"/>
</dbReference>
<dbReference type="InterPro" id="IPR007083">
    <property type="entry name" value="RNA_pol_Rpb1_4"/>
</dbReference>
<feature type="binding site" evidence="9">
    <location>
        <position position="963"/>
    </location>
    <ligand>
        <name>Zn(2+)</name>
        <dbReference type="ChEBI" id="CHEBI:29105"/>
        <label>2</label>
    </ligand>
</feature>
<evidence type="ECO:0000259" key="13">
    <source>
        <dbReference type="SMART" id="SM00663"/>
    </source>
</evidence>
<dbReference type="Gene3D" id="1.10.150.390">
    <property type="match status" value="1"/>
</dbReference>
<feature type="binding site" evidence="9">
    <location>
        <position position="953"/>
    </location>
    <ligand>
        <name>Zn(2+)</name>
        <dbReference type="ChEBI" id="CHEBI:29105"/>
        <label>2</label>
    </ligand>
</feature>
<comment type="catalytic activity">
    <reaction evidence="8 9 10">
        <text>RNA(n) + a ribonucleoside 5'-triphosphate = RNA(n+1) + diphosphate</text>
        <dbReference type="Rhea" id="RHEA:21248"/>
        <dbReference type="Rhea" id="RHEA-COMP:14527"/>
        <dbReference type="Rhea" id="RHEA-COMP:17342"/>
        <dbReference type="ChEBI" id="CHEBI:33019"/>
        <dbReference type="ChEBI" id="CHEBI:61557"/>
        <dbReference type="ChEBI" id="CHEBI:140395"/>
        <dbReference type="EC" id="2.7.7.6"/>
    </reaction>
</comment>
<dbReference type="CDD" id="cd01609">
    <property type="entry name" value="RNAP_beta'_N"/>
    <property type="match status" value="1"/>
</dbReference>
<gene>
    <name evidence="9" type="primary">rpoC</name>
    <name evidence="14" type="ORF">JOF44_001477</name>
</gene>
<dbReference type="CDD" id="cd02655">
    <property type="entry name" value="RNAP_beta'_C"/>
    <property type="match status" value="1"/>
</dbReference>
<feature type="binding site" evidence="9">
    <location>
        <position position="535"/>
    </location>
    <ligand>
        <name>Mg(2+)</name>
        <dbReference type="ChEBI" id="CHEBI:18420"/>
    </ligand>
</feature>
<feature type="coiled-coil region" evidence="11">
    <location>
        <begin position="167"/>
        <end position="194"/>
    </location>
</feature>
<feature type="domain" description="RNA polymerase N-terminal" evidence="13">
    <location>
        <begin position="310"/>
        <end position="589"/>
    </location>
</feature>
<dbReference type="Gene3D" id="2.40.40.20">
    <property type="match status" value="1"/>
</dbReference>
<dbReference type="HAMAP" id="MF_01322">
    <property type="entry name" value="RNApol_bact_RpoC"/>
    <property type="match status" value="1"/>
</dbReference>
<dbReference type="NCBIfam" id="NF011498">
    <property type="entry name" value="PRK14906.1"/>
    <property type="match status" value="1"/>
</dbReference>
<dbReference type="Pfam" id="PF05000">
    <property type="entry name" value="RNA_pol_Rpb1_4"/>
    <property type="match status" value="1"/>
</dbReference>
<accession>A0ABS4YIL8</accession>
<evidence type="ECO:0000256" key="9">
    <source>
        <dbReference type="HAMAP-Rule" id="MF_01322"/>
    </source>
</evidence>
<evidence type="ECO:0000256" key="12">
    <source>
        <dbReference type="SAM" id="MobiDB-lite"/>
    </source>
</evidence>
<feature type="binding site" evidence="9">
    <location>
        <position position="60"/>
    </location>
    <ligand>
        <name>Zn(2+)</name>
        <dbReference type="ChEBI" id="CHEBI:29105"/>
        <label>1</label>
    </ligand>
</feature>
<comment type="similarity">
    <text evidence="2 9 10">Belongs to the RNA polymerase beta' chain family.</text>
</comment>
<evidence type="ECO:0000313" key="15">
    <source>
        <dbReference type="Proteomes" id="UP000698222"/>
    </source>
</evidence>
<comment type="cofactor">
    <cofactor evidence="9">
        <name>Mg(2+)</name>
        <dbReference type="ChEBI" id="CHEBI:18420"/>
    </cofactor>
    <text evidence="9">Binds 1 Mg(2+) ion per subunit.</text>
</comment>
<keyword evidence="7 9" id="KW-0804">Transcription</keyword>
<dbReference type="EMBL" id="JAGIOC010000001">
    <property type="protein sequence ID" value="MBP2408574.1"/>
    <property type="molecule type" value="Genomic_DNA"/>
</dbReference>
<dbReference type="InterPro" id="IPR007080">
    <property type="entry name" value="RNA_pol_Rpb1_1"/>
</dbReference>
<dbReference type="Gene3D" id="1.10.1790.20">
    <property type="match status" value="1"/>
</dbReference>
<comment type="caution">
    <text evidence="14">The sequence shown here is derived from an EMBL/GenBank/DDBJ whole genome shotgun (WGS) entry which is preliminary data.</text>
</comment>
<dbReference type="EC" id="2.7.7.6" evidence="9"/>
<keyword evidence="9" id="KW-0460">Magnesium</keyword>
<evidence type="ECO:0000256" key="8">
    <source>
        <dbReference type="ARBA" id="ARBA00048552"/>
    </source>
</evidence>
<feature type="binding site" evidence="9">
    <location>
        <position position="78"/>
    </location>
    <ligand>
        <name>Zn(2+)</name>
        <dbReference type="ChEBI" id="CHEBI:29105"/>
        <label>1</label>
    </ligand>
</feature>
<feature type="binding site" evidence="9">
    <location>
        <position position="62"/>
    </location>
    <ligand>
        <name>Zn(2+)</name>
        <dbReference type="ChEBI" id="CHEBI:29105"/>
        <label>1</label>
    </ligand>
</feature>
<organism evidence="14 15">
    <name type="scientific">Brachybacterium fresconis</name>
    <dbReference type="NCBI Taxonomy" id="173363"/>
    <lineage>
        <taxon>Bacteria</taxon>
        <taxon>Bacillati</taxon>
        <taxon>Actinomycetota</taxon>
        <taxon>Actinomycetes</taxon>
        <taxon>Micrococcales</taxon>
        <taxon>Dermabacteraceae</taxon>
        <taxon>Brachybacterium</taxon>
    </lineage>
</organism>
<dbReference type="InterPro" id="IPR038120">
    <property type="entry name" value="Rpb1_funnel_sf"/>
</dbReference>
<keyword evidence="9" id="KW-0862">Zinc</keyword>
<protein>
    <recommendedName>
        <fullName evidence="9">DNA-directed RNA polymerase subunit beta'</fullName>
        <shortName evidence="9">RNAP subunit beta'</shortName>
        <ecNumber evidence="9">2.7.7.6</ecNumber>
    </recommendedName>
    <alternativeName>
        <fullName evidence="9">RNA polymerase subunit beta'</fullName>
    </alternativeName>
    <alternativeName>
        <fullName evidence="9">Transcriptase subunit beta'</fullName>
    </alternativeName>
</protein>
<evidence type="ECO:0000256" key="5">
    <source>
        <dbReference type="ARBA" id="ARBA00022695"/>
    </source>
</evidence>
<feature type="binding site" evidence="9">
    <location>
        <position position="960"/>
    </location>
    <ligand>
        <name>Zn(2+)</name>
        <dbReference type="ChEBI" id="CHEBI:29105"/>
        <label>2</label>
    </ligand>
</feature>
<dbReference type="Pfam" id="PF04983">
    <property type="entry name" value="RNA_pol_Rpb1_3"/>
    <property type="match status" value="1"/>
</dbReference>
<sequence>MIDVNTFDELRIGLATADDIRGWSHGEVKKPETINYRTLKPEMDGLFCERIFGPTRDWECYCGKYKRVRFKGIVCERCGVEVTKSSVRRERMGHVELAAPVTHIWYFKGVPSRLGYLLDLAPKDLEKIIYFAAYMITSVDEQARHEDMPDLQARYDLEVKELGNDRDAALNDRALSAEKDLAQLEEEGAKADAKRKVRDSSEREQAQIRKKFDAEIERVTAIWERFKTLKVADLEGDEQLYRAMKLRYGTYFEGGMGAEALQRRLLDFDLDSEAEILREVIATGKGQKKARALKRLKVVSAFRSTTNAPAGMVLDCVPVIPPDLRPMVQLDGGRFATSDLNDLYRRVINRNNRLKRLLDLGAPEIIVNNEKRMLQESVDSLFDNGRRGRPVTGPGNRPLKSLSDMLKGKQGRFRQNLLGKRVDYSARSVIVNGPQLRLHQCGLPKGMALELFKPFVMKRLVELSHAQNVKAAKRMVERARPEVWDVLEEVITEHPVLLNRAPTLHRLGIQAFEPQLVEGKAIHLHPLVCAAFNADFDGDQMAVHLPLSAEAQAEARILMLSSNNILKPSDGRPVTMPAQDMIIGLYHLTTRREDVAGVGRSFASVAEAIMAFDRGDLHLNAPVNMRFTDVVPPSDWEAPEGWTEGDPIILDTTLGTVYFNETLPEDFPYVQGQVGKKRLGGIVNALAERYDKGQVAASLDALKSYGFSWSTRSGASFALSDVVTPPNKAEIIARYEAKAAQVQENRDLGLVSETERNMELIDIWTEGTNEVDKAMRENFDSTNTIYRMVDSGARGNWMQIRQIAGMRGLVNNPKGEIIPRPILSNYKEGLSVLEYFIASHGSRKGLADTALKTAQSGYLTRRLVDVSQDVIVREDDCGTTKGLMLPIAVEEAGALRAHEHVESTAYGRVLATAAIGADGTEAAPAGSEVGDVLIEQLVEAGVRELKVRSVLTCDSAVGTCAKCYGKSLATGQLVDIGEAVGIVAAQSIGEPGTQLTMRTFHSGGVASADGDITHGLPRIQELFEARTPAGFAPISEFAGRAEVEENDKQRRITVTPDDGSDPVTYTVSKRVTLLIADGDHIGVGQQLCQGSVDPKQVLRILGPRTVQQHLVDEVQKVYISQGVDIHAKHIEVIVRQMLRRVTIIESGDTDLLPGDFAERVIFERENRRILSEGGQPASGRPELMGITKASLATDSWLSAASFQETTRVLTEAALNRKSDQLMGLKENVIIGKLIPAGTGLSRFRRIAVEPTDEAKAQMYQVPGYDELDFSGFGQTGAVNLDDIDYADPFRTDFR</sequence>
<dbReference type="Proteomes" id="UP000698222">
    <property type="component" value="Unassembled WGS sequence"/>
</dbReference>
<dbReference type="GO" id="GO:0000428">
    <property type="term" value="C:DNA-directed RNA polymerase complex"/>
    <property type="evidence" value="ECO:0007669"/>
    <property type="project" value="UniProtKB-KW"/>
</dbReference>
<dbReference type="Gene3D" id="4.10.860.120">
    <property type="entry name" value="RNA polymerase II, clamp domain"/>
    <property type="match status" value="1"/>
</dbReference>
<dbReference type="Gene3D" id="1.10.40.90">
    <property type="match status" value="1"/>
</dbReference>
<comment type="cofactor">
    <cofactor evidence="9">
        <name>Zn(2+)</name>
        <dbReference type="ChEBI" id="CHEBI:29105"/>
    </cofactor>
    <text evidence="9">Binds 2 Zn(2+) ions per subunit.</text>
</comment>
<dbReference type="RefSeq" id="WP_209889239.1">
    <property type="nucleotide sequence ID" value="NZ_BAAAJV010000042.1"/>
</dbReference>
<keyword evidence="4 9" id="KW-0808">Transferase</keyword>
<keyword evidence="15" id="KW-1185">Reference proteome</keyword>
<evidence type="ECO:0000256" key="11">
    <source>
        <dbReference type="SAM" id="Coils"/>
    </source>
</evidence>
<evidence type="ECO:0000256" key="1">
    <source>
        <dbReference type="ARBA" id="ARBA00004026"/>
    </source>
</evidence>
<dbReference type="PANTHER" id="PTHR19376:SF54">
    <property type="entry name" value="DNA-DIRECTED RNA POLYMERASE SUBUNIT BETA"/>
    <property type="match status" value="1"/>
</dbReference>
<feature type="binding site" evidence="9">
    <location>
        <position position="539"/>
    </location>
    <ligand>
        <name>Mg(2+)</name>
        <dbReference type="ChEBI" id="CHEBI:18420"/>
    </ligand>
</feature>
<reference evidence="14 15" key="1">
    <citation type="submission" date="2021-03" db="EMBL/GenBank/DDBJ databases">
        <title>Sequencing the genomes of 1000 actinobacteria strains.</title>
        <authorList>
            <person name="Klenk H.-P."/>
        </authorList>
    </citation>
    <scope>NUCLEOTIDE SEQUENCE [LARGE SCALE GENOMIC DNA]</scope>
    <source>
        <strain evidence="14 15">DSM 14564</strain>
    </source>
</reference>
<evidence type="ECO:0000256" key="6">
    <source>
        <dbReference type="ARBA" id="ARBA00022723"/>
    </source>
</evidence>
<dbReference type="InterPro" id="IPR006592">
    <property type="entry name" value="RNA_pol_N"/>
</dbReference>
<keyword evidence="11" id="KW-0175">Coiled coil</keyword>
<dbReference type="Pfam" id="PF00623">
    <property type="entry name" value="RNA_pol_Rpb1_2"/>
    <property type="match status" value="2"/>
</dbReference>